<reference evidence="2 3" key="1">
    <citation type="journal article" date="2019" name="Int. J. Syst. Evol. Microbiol.">
        <title>The Global Catalogue of Microorganisms (GCM) 10K type strain sequencing project: providing services to taxonomists for standard genome sequencing and annotation.</title>
        <authorList>
            <consortium name="The Broad Institute Genomics Platform"/>
            <consortium name="The Broad Institute Genome Sequencing Center for Infectious Disease"/>
            <person name="Wu L."/>
            <person name="Ma J."/>
        </authorList>
    </citation>
    <scope>NUCLEOTIDE SEQUENCE [LARGE SCALE GENOMIC DNA]</scope>
    <source>
        <strain evidence="2 3">JCM 16014</strain>
    </source>
</reference>
<dbReference type="InterPro" id="IPR011600">
    <property type="entry name" value="Pept_C14_caspase"/>
</dbReference>
<organism evidence="2 3">
    <name type="scientific">Catenulispora yoronensis</name>
    <dbReference type="NCBI Taxonomy" id="450799"/>
    <lineage>
        <taxon>Bacteria</taxon>
        <taxon>Bacillati</taxon>
        <taxon>Actinomycetota</taxon>
        <taxon>Actinomycetes</taxon>
        <taxon>Catenulisporales</taxon>
        <taxon>Catenulisporaceae</taxon>
        <taxon>Catenulispora</taxon>
    </lineage>
</organism>
<dbReference type="SUPFAM" id="SSF52129">
    <property type="entry name" value="Caspase-like"/>
    <property type="match status" value="1"/>
</dbReference>
<name>A0ABN2V4R1_9ACTN</name>
<dbReference type="Pfam" id="PF00656">
    <property type="entry name" value="Peptidase_C14"/>
    <property type="match status" value="1"/>
</dbReference>
<gene>
    <name evidence="2" type="ORF">GCM10009839_68320</name>
</gene>
<proteinExistence type="predicted"/>
<feature type="domain" description="Peptidase C14 caspase" evidence="1">
    <location>
        <begin position="10"/>
        <end position="224"/>
    </location>
</feature>
<protein>
    <recommendedName>
        <fullName evidence="1">Peptidase C14 caspase domain-containing protein</fullName>
    </recommendedName>
</protein>
<evidence type="ECO:0000313" key="2">
    <source>
        <dbReference type="EMBL" id="GAA2051605.1"/>
    </source>
</evidence>
<dbReference type="EMBL" id="BAAAQN010000052">
    <property type="protein sequence ID" value="GAA2051605.1"/>
    <property type="molecule type" value="Genomic_DNA"/>
</dbReference>
<dbReference type="NCBIfam" id="NF047832">
    <property type="entry name" value="caspase_w_EACC1"/>
    <property type="match status" value="1"/>
</dbReference>
<keyword evidence="3" id="KW-1185">Reference proteome</keyword>
<evidence type="ECO:0000259" key="1">
    <source>
        <dbReference type="Pfam" id="PF00656"/>
    </source>
</evidence>
<dbReference type="InterPro" id="IPR029030">
    <property type="entry name" value="Caspase-like_dom_sf"/>
</dbReference>
<dbReference type="RefSeq" id="WP_344669830.1">
    <property type="nucleotide sequence ID" value="NZ_BAAAQN010000052.1"/>
</dbReference>
<comment type="caution">
    <text evidence="2">The sequence shown here is derived from an EMBL/GenBank/DDBJ whole genome shotgun (WGS) entry which is preliminary data.</text>
</comment>
<dbReference type="Proteomes" id="UP001500751">
    <property type="component" value="Unassembled WGS sequence"/>
</dbReference>
<accession>A0ABN2V4R1</accession>
<dbReference type="Gene3D" id="3.40.50.1460">
    <property type="match status" value="1"/>
</dbReference>
<evidence type="ECO:0000313" key="3">
    <source>
        <dbReference type="Proteomes" id="UP001500751"/>
    </source>
</evidence>
<sequence length="638" mass="69071">MTIEVTESVRRHAILIGVPDYQHESYLPLRAAGNSVAAMRQVLEDAELCDWPDKITVLDSRAPASELLVDIEDLAEATTEVLLLYYVGHGDLTRRGELCLTVRGTRPDRLRNTSLPWESVAECLQASPAGVRITILDCCFAGRAIEALSGTESTLLANLTDVRGIYTLTATMGNNVAHVPRGELQEHACTSFTDTLVGLMREGLPGKPTKLSFEVLFPELKRRLQVAKLPLPNQRGTDTVAHFPFVANRALRPGAVASPGHGQRTTSRAALLPSERVDGLVDECLQTLREMESPADRQRTLSNVAEVLTAADPAKARILVELAANEAERVKVLAPMALALADIDQLRAIELIDLIADRHPVKYQTMARAAVLMATARPRESQALAAAAIRLTSRVVTDSNNEHEFGLAIDARATAAAITDPDRGERLLRSMPSTGSRSWAMSNVATAIAVTDPERAERLANSIAESDAKVAALIGIAAVIAPHRRTEALADAAAATLEQVERGRPVTRAVHLIGTALPRIIRVVVPRDLNLAEYIVRLFPEHPLRAHGLARLARQIAGFAPGFVTGYLTEAEEMVPVRPHPRDFLGTMALLAAGWSQVRAADAVTFANRAEILARDGASDPERVTNLALLAARWAERP</sequence>